<evidence type="ECO:0000256" key="4">
    <source>
        <dbReference type="ARBA" id="ARBA00022989"/>
    </source>
</evidence>
<evidence type="ECO:0000313" key="10">
    <source>
        <dbReference type="EMBL" id="BCA29026.1"/>
    </source>
</evidence>
<dbReference type="RefSeq" id="WP_172433779.1">
    <property type="nucleotide sequence ID" value="NZ_AP022642.1"/>
</dbReference>
<feature type="transmembrane region" description="Helical" evidence="7">
    <location>
        <begin position="31"/>
        <end position="50"/>
    </location>
</feature>
<dbReference type="KEGG" id="poj:PtoMrB4_30030"/>
<feature type="transmembrane region" description="Helical" evidence="7">
    <location>
        <begin position="326"/>
        <end position="354"/>
    </location>
</feature>
<accession>A0A679GDP4</accession>
<evidence type="ECO:0000259" key="9">
    <source>
        <dbReference type="Pfam" id="PF12704"/>
    </source>
</evidence>
<evidence type="ECO:0000256" key="7">
    <source>
        <dbReference type="SAM" id="Phobius"/>
    </source>
</evidence>
<evidence type="ECO:0000256" key="1">
    <source>
        <dbReference type="ARBA" id="ARBA00004651"/>
    </source>
</evidence>
<dbReference type="AlphaFoldDB" id="A0A679GDP4"/>
<reference evidence="10 11" key="1">
    <citation type="journal article" date="2020" name="Microbiol. Resour. Announc.">
        <title>Complete genome sequence of Pseudomonas otitidis strain MrB4, isolated from Lake Biwa in Japan.</title>
        <authorList>
            <person name="Miyazaki K."/>
            <person name="Hase E."/>
            <person name="Maruya T."/>
        </authorList>
    </citation>
    <scope>NUCLEOTIDE SEQUENCE [LARGE SCALE GENOMIC DNA]</scope>
    <source>
        <strain evidence="10 11">MrB4</strain>
    </source>
</reference>
<dbReference type="EMBL" id="AP022642">
    <property type="protein sequence ID" value="BCA29026.1"/>
    <property type="molecule type" value="Genomic_DNA"/>
</dbReference>
<dbReference type="GO" id="GO:0022857">
    <property type="term" value="F:transmembrane transporter activity"/>
    <property type="evidence" value="ECO:0007669"/>
    <property type="project" value="TreeGrafter"/>
</dbReference>
<dbReference type="PANTHER" id="PTHR30572">
    <property type="entry name" value="MEMBRANE COMPONENT OF TRANSPORTER-RELATED"/>
    <property type="match status" value="1"/>
</dbReference>
<gene>
    <name evidence="10" type="ORF">PtoMrB4_30030</name>
</gene>
<feature type="domain" description="MacB-like periplasmic core" evidence="9">
    <location>
        <begin position="30"/>
        <end position="245"/>
    </location>
</feature>
<feature type="transmembrane region" description="Helical" evidence="7">
    <location>
        <begin position="279"/>
        <end position="305"/>
    </location>
</feature>
<feature type="transmembrane region" description="Helical" evidence="7">
    <location>
        <begin position="360"/>
        <end position="386"/>
    </location>
</feature>
<protein>
    <submittedName>
        <fullName evidence="10">ABC transporter permease</fullName>
    </submittedName>
</protein>
<dbReference type="Pfam" id="PF02687">
    <property type="entry name" value="FtsX"/>
    <property type="match status" value="1"/>
</dbReference>
<dbReference type="GO" id="GO:0005886">
    <property type="term" value="C:plasma membrane"/>
    <property type="evidence" value="ECO:0007669"/>
    <property type="project" value="UniProtKB-SubCell"/>
</dbReference>
<keyword evidence="5 7" id="KW-0472">Membrane</keyword>
<sequence length="403" mass="42103">MSAHTGFASPSLGQLLHEAIGSLRNLGRRSLLALLGIVMGSCSVIALLNIGSNAADQAMSVFKEMGTETVVVQLPSGARGQDGLPLRLDVEALRQAVPEVATASPVVLYSAPVVFHGRSANLALVGAGDALADTAGLRLAEGRTLSAFDRREAFVVVGSRAAQVLGEPDDPLRVGDWLRIGHYQFQVIGRLRAQGEGGIIPFTSNDSLFLTESGMARVNADPRLGALLARVAPGQAVAPVGERVAAWVNDRIAGEEKGALQVAEQMIEAMQQQTRTFTYLLGGLGAISLAGGGVGVMNVMLMNVSERRREIGVRMALGARQRDIRNLFLLEAVTLTAAGALSGALLGIAAAWGYAWLSGWAFSLAASALPLGMGSTLLVGLFFGLYPAVSASRLQPVEALRDA</sequence>
<keyword evidence="2" id="KW-1003">Cell membrane</keyword>
<evidence type="ECO:0000256" key="3">
    <source>
        <dbReference type="ARBA" id="ARBA00022692"/>
    </source>
</evidence>
<dbReference type="InterPro" id="IPR025857">
    <property type="entry name" value="MacB_PCD"/>
</dbReference>
<comment type="similarity">
    <text evidence="6">Belongs to the ABC-4 integral membrane protein family.</text>
</comment>
<comment type="subcellular location">
    <subcellularLocation>
        <location evidence="1">Cell membrane</location>
        <topology evidence="1">Multi-pass membrane protein</topology>
    </subcellularLocation>
</comment>
<name>A0A679GDP4_9GAMM</name>
<evidence type="ECO:0000256" key="5">
    <source>
        <dbReference type="ARBA" id="ARBA00023136"/>
    </source>
</evidence>
<proteinExistence type="inferred from homology"/>
<dbReference type="GeneID" id="57398218"/>
<keyword evidence="4 7" id="KW-1133">Transmembrane helix</keyword>
<organism evidence="10 11">
    <name type="scientific">Metapseudomonas otitidis</name>
    <dbReference type="NCBI Taxonomy" id="319939"/>
    <lineage>
        <taxon>Bacteria</taxon>
        <taxon>Pseudomonadati</taxon>
        <taxon>Pseudomonadota</taxon>
        <taxon>Gammaproteobacteria</taxon>
        <taxon>Pseudomonadales</taxon>
        <taxon>Pseudomonadaceae</taxon>
        <taxon>Metapseudomonas</taxon>
    </lineage>
</organism>
<evidence type="ECO:0000259" key="8">
    <source>
        <dbReference type="Pfam" id="PF02687"/>
    </source>
</evidence>
<dbReference type="Proteomes" id="UP000501237">
    <property type="component" value="Chromosome"/>
</dbReference>
<dbReference type="InterPro" id="IPR050250">
    <property type="entry name" value="Macrolide_Exporter_MacB"/>
</dbReference>
<keyword evidence="3 7" id="KW-0812">Transmembrane</keyword>
<evidence type="ECO:0000256" key="6">
    <source>
        <dbReference type="ARBA" id="ARBA00038076"/>
    </source>
</evidence>
<evidence type="ECO:0000256" key="2">
    <source>
        <dbReference type="ARBA" id="ARBA00022475"/>
    </source>
</evidence>
<dbReference type="PANTHER" id="PTHR30572:SF4">
    <property type="entry name" value="ABC TRANSPORTER PERMEASE YTRF"/>
    <property type="match status" value="1"/>
</dbReference>
<evidence type="ECO:0000313" key="11">
    <source>
        <dbReference type="Proteomes" id="UP000501237"/>
    </source>
</evidence>
<dbReference type="Pfam" id="PF12704">
    <property type="entry name" value="MacB_PCD"/>
    <property type="match status" value="1"/>
</dbReference>
<feature type="domain" description="ABC3 transporter permease C-terminal" evidence="8">
    <location>
        <begin position="285"/>
        <end position="396"/>
    </location>
</feature>
<dbReference type="InterPro" id="IPR003838">
    <property type="entry name" value="ABC3_permease_C"/>
</dbReference>